<comment type="subcellular location">
    <subcellularLocation>
        <location evidence="5">Cytoplasm</location>
    </subcellularLocation>
</comment>
<dbReference type="InterPro" id="IPR045237">
    <property type="entry name" value="COPS7/eIF3m"/>
</dbReference>
<dbReference type="EMBL" id="CAXAMM010002547">
    <property type="protein sequence ID" value="CAK8996537.1"/>
    <property type="molecule type" value="Genomic_DNA"/>
</dbReference>
<comment type="function">
    <text evidence="5">Component of the eukaryotic translation initiation factor 3 (eIF-3) complex, which is involved in protein synthesis of a specialized repertoire of mRNAs and, together with other initiation factors, stimulates binding of mRNA and methionyl-tRNAi to the 40S ribosome. The eIF-3 complex specifically targets and initiates translation of a subset of mRNAs involved in cell proliferation.</text>
</comment>
<dbReference type="SUPFAM" id="SSF46785">
    <property type="entry name" value="Winged helix' DNA-binding domain"/>
    <property type="match status" value="1"/>
</dbReference>
<evidence type="ECO:0000259" key="6">
    <source>
        <dbReference type="PROSITE" id="PS50250"/>
    </source>
</evidence>
<keyword evidence="4 5" id="KW-0648">Protein biosynthesis</keyword>
<keyword evidence="8" id="KW-1185">Reference proteome</keyword>
<evidence type="ECO:0000256" key="5">
    <source>
        <dbReference type="HAMAP-Rule" id="MF_03012"/>
    </source>
</evidence>
<accession>A0ABP0I1R4</accession>
<dbReference type="InterPro" id="IPR036390">
    <property type="entry name" value="WH_DNA-bd_sf"/>
</dbReference>
<organism evidence="7 8">
    <name type="scientific">Durusdinium trenchii</name>
    <dbReference type="NCBI Taxonomy" id="1381693"/>
    <lineage>
        <taxon>Eukaryota</taxon>
        <taxon>Sar</taxon>
        <taxon>Alveolata</taxon>
        <taxon>Dinophyceae</taxon>
        <taxon>Suessiales</taxon>
        <taxon>Symbiodiniaceae</taxon>
        <taxon>Durusdinium</taxon>
    </lineage>
</organism>
<proteinExistence type="inferred from homology"/>
<evidence type="ECO:0000313" key="7">
    <source>
        <dbReference type="EMBL" id="CAK8996537.1"/>
    </source>
</evidence>
<keyword evidence="2 5" id="KW-0963">Cytoplasm</keyword>
<evidence type="ECO:0000256" key="1">
    <source>
        <dbReference type="ARBA" id="ARBA00008482"/>
    </source>
</evidence>
<protein>
    <recommendedName>
        <fullName evidence="5">Eukaryotic translation initiation factor 3 subunit M</fullName>
        <shortName evidence="5">eIF3m</shortName>
    </recommendedName>
</protein>
<keyword evidence="3 5" id="KW-0396">Initiation factor</keyword>
<dbReference type="InterPro" id="IPR027528">
    <property type="entry name" value="eIF3m"/>
</dbReference>
<dbReference type="SMART" id="SM00088">
    <property type="entry name" value="PINT"/>
    <property type="match status" value="1"/>
</dbReference>
<dbReference type="PANTHER" id="PTHR15350">
    <property type="entry name" value="COP9 SIGNALOSOME COMPLEX SUBUNIT 7/DENDRITIC CELL PROTEIN GA17"/>
    <property type="match status" value="1"/>
</dbReference>
<dbReference type="HAMAP" id="MF_03012">
    <property type="entry name" value="eIF3m"/>
    <property type="match status" value="1"/>
</dbReference>
<evidence type="ECO:0000313" key="8">
    <source>
        <dbReference type="Proteomes" id="UP001642464"/>
    </source>
</evidence>
<sequence length="415" mass="48142">MATYINYGEGEEDAIVQGAEWLQRVLQQQQGLEAEKAFTERFKKDFKDAQETSKRYDYGPVFDLLVEYSKNLFSAIPENKPEERLREVESFFALILSMLLLLEDATHLDRATTQLCDLFSANTEQQPELRLRLLMMLYNTFNNPAVEFRYRVFKYTLDFAARADMFDQVLPYLDYLESWMADWDAYLQIDDKRELYASISTYMRNYGKRPEAFQYLKMYHSLFQGEPKDALIKPKVADQTVQLMKDAITLPVVIQFDDILMLDSVKALKGTKQEALVTLCEIFLSGTVDDLKEFQKKNGKIFDEHGLSFQEAMSKIRLLTLATMARGQCELPLDEIAKQIQETPSGVEPWVVRAISEGVIDGRIDQLNGKVLVKSAFLRKFEKEEWNFLDSKLSQWIENLEEVIKFLAEKKTEAA</sequence>
<dbReference type="PROSITE" id="PS50250">
    <property type="entry name" value="PCI"/>
    <property type="match status" value="1"/>
</dbReference>
<dbReference type="InterPro" id="IPR000717">
    <property type="entry name" value="PCI_dom"/>
</dbReference>
<comment type="similarity">
    <text evidence="1">Belongs to the CSN7/EIF3M family. CSN7 subfamily.</text>
</comment>
<reference evidence="7 8" key="1">
    <citation type="submission" date="2024-02" db="EMBL/GenBank/DDBJ databases">
        <authorList>
            <person name="Chen Y."/>
            <person name="Shah S."/>
            <person name="Dougan E. K."/>
            <person name="Thang M."/>
            <person name="Chan C."/>
        </authorList>
    </citation>
    <scope>NUCLEOTIDE SEQUENCE [LARGE SCALE GENOMIC DNA]</scope>
</reference>
<evidence type="ECO:0000256" key="2">
    <source>
        <dbReference type="ARBA" id="ARBA00022490"/>
    </source>
</evidence>
<comment type="similarity">
    <text evidence="5">Belongs to the eIF-3 subunit M family.</text>
</comment>
<name>A0ABP0I1R4_9DINO</name>
<evidence type="ECO:0000256" key="4">
    <source>
        <dbReference type="ARBA" id="ARBA00022917"/>
    </source>
</evidence>
<comment type="subunit">
    <text evidence="5">Component of the eukaryotic translation initiation factor 3 (eIF-3) complex.</text>
</comment>
<dbReference type="Proteomes" id="UP001642464">
    <property type="component" value="Unassembled WGS sequence"/>
</dbReference>
<feature type="domain" description="PCI" evidence="6">
    <location>
        <begin position="211"/>
        <end position="378"/>
    </location>
</feature>
<dbReference type="GO" id="GO:0003743">
    <property type="term" value="F:translation initiation factor activity"/>
    <property type="evidence" value="ECO:0007669"/>
    <property type="project" value="UniProtKB-KW"/>
</dbReference>
<evidence type="ECO:0000256" key="3">
    <source>
        <dbReference type="ARBA" id="ARBA00022540"/>
    </source>
</evidence>
<comment type="caution">
    <text evidence="7">The sequence shown here is derived from an EMBL/GenBank/DDBJ whole genome shotgun (WGS) entry which is preliminary data.</text>
</comment>
<dbReference type="Pfam" id="PF01399">
    <property type="entry name" value="PCI"/>
    <property type="match status" value="1"/>
</dbReference>
<dbReference type="PANTHER" id="PTHR15350:SF2">
    <property type="entry name" value="EUKARYOTIC TRANSLATION INITIATION FACTOR 3 SUBUNIT M"/>
    <property type="match status" value="1"/>
</dbReference>
<gene>
    <name evidence="7" type="ORF">SCF082_LOCUS4835</name>
</gene>